<dbReference type="SUPFAM" id="SSF54373">
    <property type="entry name" value="FAD-linked reductases, C-terminal domain"/>
    <property type="match status" value="1"/>
</dbReference>
<keyword evidence="2" id="KW-1185">Reference proteome</keyword>
<evidence type="ECO:0000313" key="1">
    <source>
        <dbReference type="EMBL" id="GJE91562.1"/>
    </source>
</evidence>
<dbReference type="Proteomes" id="UP000703269">
    <property type="component" value="Unassembled WGS sequence"/>
</dbReference>
<dbReference type="AlphaFoldDB" id="A0A9P3GBG2"/>
<protein>
    <submittedName>
        <fullName evidence="1">Uncharacterized protein</fullName>
    </submittedName>
</protein>
<gene>
    <name evidence="1" type="ORF">PsYK624_077120</name>
</gene>
<proteinExistence type="predicted"/>
<organism evidence="1 2">
    <name type="scientific">Phanerochaete sordida</name>
    <dbReference type="NCBI Taxonomy" id="48140"/>
    <lineage>
        <taxon>Eukaryota</taxon>
        <taxon>Fungi</taxon>
        <taxon>Dikarya</taxon>
        <taxon>Basidiomycota</taxon>
        <taxon>Agaricomycotina</taxon>
        <taxon>Agaricomycetes</taxon>
        <taxon>Polyporales</taxon>
        <taxon>Phanerochaetaceae</taxon>
        <taxon>Phanerochaete</taxon>
    </lineage>
</organism>
<reference evidence="1 2" key="1">
    <citation type="submission" date="2021-08" db="EMBL/GenBank/DDBJ databases">
        <title>Draft Genome Sequence of Phanerochaete sordida strain YK-624.</title>
        <authorList>
            <person name="Mori T."/>
            <person name="Dohra H."/>
            <person name="Suzuki T."/>
            <person name="Kawagishi H."/>
            <person name="Hirai H."/>
        </authorList>
    </citation>
    <scope>NUCLEOTIDE SEQUENCE [LARGE SCALE GENOMIC DNA]</scope>
    <source>
        <strain evidence="1 2">YK-624</strain>
    </source>
</reference>
<accession>A0A9P3GBG2</accession>
<dbReference type="Gene3D" id="3.30.560.10">
    <property type="entry name" value="Glucose Oxidase, domain 3"/>
    <property type="match status" value="1"/>
</dbReference>
<comment type="caution">
    <text evidence="1">The sequence shown here is derived from an EMBL/GenBank/DDBJ whole genome shotgun (WGS) entry which is preliminary data.</text>
</comment>
<evidence type="ECO:0000313" key="2">
    <source>
        <dbReference type="Proteomes" id="UP000703269"/>
    </source>
</evidence>
<sequence length="91" mass="10249">MAVCLDFLDSGKRYASIVFALKYCFSRGTIHCTFEDQLQDPEIDTRFYEYDFDLALHVEAAKFARKVAGTAPLKDVLARGHNPGAEVQTDE</sequence>
<dbReference type="OrthoDB" id="269227at2759"/>
<dbReference type="EMBL" id="BPQB01000022">
    <property type="protein sequence ID" value="GJE91562.1"/>
    <property type="molecule type" value="Genomic_DNA"/>
</dbReference>
<name>A0A9P3GBG2_9APHY</name>